<keyword evidence="4" id="KW-0747">Spliceosome</keyword>
<dbReference type="InterPro" id="IPR055433">
    <property type="entry name" value="HAT_Syf1-like_N"/>
</dbReference>
<evidence type="ECO:0000256" key="4">
    <source>
        <dbReference type="ARBA" id="ARBA00022728"/>
    </source>
</evidence>
<evidence type="ECO:0000259" key="9">
    <source>
        <dbReference type="Pfam" id="PF23220"/>
    </source>
</evidence>
<comment type="subcellular location">
    <subcellularLocation>
        <location evidence="1">Nucleus</location>
    </subcellularLocation>
</comment>
<dbReference type="InterPro" id="IPR045075">
    <property type="entry name" value="Syf1-like"/>
</dbReference>
<comment type="similarity">
    <text evidence="2">Belongs to the crooked-neck family.</text>
</comment>
<evidence type="ECO:0000313" key="13">
    <source>
        <dbReference type="RefSeq" id="XP_028032241.1"/>
    </source>
</evidence>
<organism evidence="12 13">
    <name type="scientific">Bombyx mandarina</name>
    <name type="common">Wild silk moth</name>
    <name type="synonym">Wild silkworm</name>
    <dbReference type="NCBI Taxonomy" id="7092"/>
    <lineage>
        <taxon>Eukaryota</taxon>
        <taxon>Metazoa</taxon>
        <taxon>Ecdysozoa</taxon>
        <taxon>Arthropoda</taxon>
        <taxon>Hexapoda</taxon>
        <taxon>Insecta</taxon>
        <taxon>Pterygota</taxon>
        <taxon>Neoptera</taxon>
        <taxon>Endopterygota</taxon>
        <taxon>Lepidoptera</taxon>
        <taxon>Glossata</taxon>
        <taxon>Ditrysia</taxon>
        <taxon>Bombycoidea</taxon>
        <taxon>Bombycidae</taxon>
        <taxon>Bombycinae</taxon>
        <taxon>Bombyx</taxon>
    </lineage>
</organism>
<dbReference type="RefSeq" id="XP_028032241.1">
    <property type="nucleotide sequence ID" value="XM_028176440.1"/>
</dbReference>
<evidence type="ECO:0000256" key="7">
    <source>
        <dbReference type="ARBA" id="ARBA00023242"/>
    </source>
</evidence>
<evidence type="ECO:0000256" key="3">
    <source>
        <dbReference type="ARBA" id="ARBA00022664"/>
    </source>
</evidence>
<dbReference type="GeneID" id="114244582"/>
<dbReference type="CTD" id="36514"/>
<dbReference type="InterPro" id="IPR011990">
    <property type="entry name" value="TPR-like_helical_dom_sf"/>
</dbReference>
<dbReference type="InterPro" id="IPR056350">
    <property type="entry name" value="HAT_Syf1_central"/>
</dbReference>
<dbReference type="FunFam" id="1.25.40.10:FF:000023">
    <property type="entry name" value="Pre-mRNA-splicing factor SYF1"/>
    <property type="match status" value="1"/>
</dbReference>
<protein>
    <submittedName>
        <fullName evidence="13">Pre-mRNA-splicing factor SYF1</fullName>
    </submittedName>
</protein>
<feature type="domain" description="Pre-mRNA-splicing factor SYF1 central HAT repeats" evidence="9">
    <location>
        <begin position="177"/>
        <end position="382"/>
    </location>
</feature>
<keyword evidence="5" id="KW-0677">Repeat</keyword>
<dbReference type="FunFam" id="1.25.40.10:FF:000220">
    <property type="entry name" value="Pre-mRNA-splicing factor SYF1"/>
    <property type="match status" value="1"/>
</dbReference>
<dbReference type="Gene3D" id="1.25.40.10">
    <property type="entry name" value="Tetratricopeptide repeat domain"/>
    <property type="match status" value="5"/>
</dbReference>
<reference evidence="13" key="1">
    <citation type="submission" date="2025-08" db="UniProtKB">
        <authorList>
            <consortium name="RefSeq"/>
        </authorList>
    </citation>
    <scope>IDENTIFICATION</scope>
    <source>
        <tissue evidence="13">Silk gland</tissue>
    </source>
</reference>
<dbReference type="FunFam" id="1.25.40.10:FF:000137">
    <property type="entry name" value="Pre-mRNA-splicing factor syf1"/>
    <property type="match status" value="1"/>
</dbReference>
<name>A0A6J2JR63_BOMMA</name>
<dbReference type="PANTHER" id="PTHR11246">
    <property type="entry name" value="PRE-MRNA SPLICING FACTOR"/>
    <property type="match status" value="1"/>
</dbReference>
<dbReference type="SMART" id="SM00386">
    <property type="entry name" value="HAT"/>
    <property type="match status" value="12"/>
</dbReference>
<feature type="compositionally biased region" description="Acidic residues" evidence="8">
    <location>
        <begin position="805"/>
        <end position="821"/>
    </location>
</feature>
<keyword evidence="12" id="KW-1185">Reference proteome</keyword>
<proteinExistence type="inferred from homology"/>
<dbReference type="OrthoDB" id="10067343at2759"/>
<feature type="domain" description="Pre-mRNA-splicing factor Syf1/CRNKL1-like C-terminal HAT-repeats" evidence="10">
    <location>
        <begin position="384"/>
        <end position="753"/>
    </location>
</feature>
<dbReference type="InterPro" id="IPR055430">
    <property type="entry name" value="HAT_Syf1_CNRKL1_C"/>
</dbReference>
<evidence type="ECO:0000256" key="6">
    <source>
        <dbReference type="ARBA" id="ARBA00023187"/>
    </source>
</evidence>
<dbReference type="AlphaFoldDB" id="A0A6J2JR63"/>
<sequence>MPLLDGKEIDIFFSEEDLPYEEEILRNPFSVKHWLRYIEHKKTAPKHEINMIYERALKELPGSFKLWYNYLKLRRKQIRGRCIADPCYEDVNNCFERSLVFMHKMPRIWMDYCSFLTDQYKITTTRKAFDSALRALPITQHHRIWPLYLNFLKKHNIPETAVRVFRRYLKLCPEDTEEYIDYLTSIDKLDEAAVKLAQLVNNENFQSKHGKSNHQLWNELCELISKNPDQIHSLNVDAIIRGGLRRYTDQLGHLWNSLADYYVRSGLFERARDIYEEAIQTVTTVRDFTQIFDAYAQFEELSLSKKMEEVAKKTNPSEDDDIDLELRLARFEYLMERRLLLLNSVLLRQNPHNVAEWHKRVKLYEGKPHEIIDTYTEAVQTVDPKLAVGKLFTLWVGFAKFYENNDQIEDARLIFEKATQVAYVKVDDLASVWCEWAEMEIRHENYEQALKLMQRATVLPSRKVAYHDDSETVQMRLYKSLKVWSMYADLEESFGTFKSCKAVYDHIIDLKIATPQIIINYGLFLEEHNYFEEAFRAYEKGIALFKWPNVYDIWNTYLTKFLKRYGGSKLERARDLFEQCLEHCPNEFAKSIFLLYAKLEEEHGLARHAMSVYERATTAVLPEEMFEMFNIYIKKAAEIYGVPKTRQIYEKAIETLPEEKAREMCVRFSEMETRLGEIDRARAIYAHCSQMCDPRITADFWNTWKEFEVRHGNEDTMREMLRIKRSVQATYNTQVNMMSAQMLSSAAQAAGTISDLAPGMKDGMRMLEAKAAEMAVQSKGNILFVRGETQGLKESSDKVVNPDEISIDEESDHSDDDAEEDPIQKKDVPTAVFGGLVKDNED</sequence>
<evidence type="ECO:0000259" key="11">
    <source>
        <dbReference type="Pfam" id="PF23233"/>
    </source>
</evidence>
<dbReference type="GO" id="GO:0000349">
    <property type="term" value="P:generation of catalytic spliceosome for first transesterification step"/>
    <property type="evidence" value="ECO:0007669"/>
    <property type="project" value="TreeGrafter"/>
</dbReference>
<evidence type="ECO:0000313" key="12">
    <source>
        <dbReference type="Proteomes" id="UP000504629"/>
    </source>
</evidence>
<evidence type="ECO:0000259" key="10">
    <source>
        <dbReference type="Pfam" id="PF23231"/>
    </source>
</evidence>
<dbReference type="Pfam" id="PF23220">
    <property type="entry name" value="HAT_Syf1_M"/>
    <property type="match status" value="1"/>
</dbReference>
<feature type="region of interest" description="Disordered" evidence="8">
    <location>
        <begin position="792"/>
        <end position="842"/>
    </location>
</feature>
<keyword evidence="6" id="KW-0508">mRNA splicing</keyword>
<evidence type="ECO:0000256" key="1">
    <source>
        <dbReference type="ARBA" id="ARBA00004123"/>
    </source>
</evidence>
<dbReference type="FunFam" id="1.25.40.10:FF:001071">
    <property type="entry name" value="pre-mRNA-splicing factor SYF1-like"/>
    <property type="match status" value="1"/>
</dbReference>
<evidence type="ECO:0000256" key="8">
    <source>
        <dbReference type="SAM" id="MobiDB-lite"/>
    </source>
</evidence>
<gene>
    <name evidence="13" type="primary">LOC114244582</name>
</gene>
<dbReference type="GO" id="GO:0071007">
    <property type="term" value="C:U2-type catalytic step 2 spliceosome"/>
    <property type="evidence" value="ECO:0007669"/>
    <property type="project" value="TreeGrafter"/>
</dbReference>
<evidence type="ECO:0000256" key="2">
    <source>
        <dbReference type="ARBA" id="ARBA00008644"/>
    </source>
</evidence>
<keyword evidence="7" id="KW-0539">Nucleus</keyword>
<dbReference type="InterPro" id="IPR003107">
    <property type="entry name" value="HAT"/>
</dbReference>
<dbReference type="PANTHER" id="PTHR11246:SF5">
    <property type="entry name" value="PRE-MRNA-SPLICING FACTOR SYF1"/>
    <property type="match status" value="1"/>
</dbReference>
<feature type="domain" description="Pre-mRNA-splicing factor Syf1-like N-terminal HAT-repeats" evidence="11">
    <location>
        <begin position="16"/>
        <end position="174"/>
    </location>
</feature>
<dbReference type="KEGG" id="bman:114244582"/>
<dbReference type="GO" id="GO:0000974">
    <property type="term" value="C:Prp19 complex"/>
    <property type="evidence" value="ECO:0007669"/>
    <property type="project" value="TreeGrafter"/>
</dbReference>
<dbReference type="GO" id="GO:0071014">
    <property type="term" value="C:post-mRNA release spliceosomal complex"/>
    <property type="evidence" value="ECO:0007669"/>
    <property type="project" value="TreeGrafter"/>
</dbReference>
<dbReference type="Pfam" id="PF23231">
    <property type="entry name" value="HAT_Syf1_CNRKL1_C"/>
    <property type="match status" value="1"/>
</dbReference>
<evidence type="ECO:0000256" key="5">
    <source>
        <dbReference type="ARBA" id="ARBA00022737"/>
    </source>
</evidence>
<dbReference type="SUPFAM" id="SSF48452">
    <property type="entry name" value="TPR-like"/>
    <property type="match status" value="5"/>
</dbReference>
<accession>A0A6J2JR63</accession>
<dbReference type="Proteomes" id="UP000504629">
    <property type="component" value="Unplaced"/>
</dbReference>
<dbReference type="FunFam" id="1.25.40.10:FF:000411">
    <property type="entry name" value="pre-mRNA-splicing factor SYF1"/>
    <property type="match status" value="1"/>
</dbReference>
<keyword evidence="3" id="KW-0507">mRNA processing</keyword>
<dbReference type="Pfam" id="PF23233">
    <property type="entry name" value="HAT_Syf1_CNRKL1_N"/>
    <property type="match status" value="1"/>
</dbReference>